<keyword evidence="1" id="KW-1133">Transmembrane helix</keyword>
<reference evidence="2 3" key="1">
    <citation type="journal article" date="2020" name="Nat. Food">
        <title>A phased Vanilla planifolia genome enables genetic improvement of flavour and production.</title>
        <authorList>
            <person name="Hasing T."/>
            <person name="Tang H."/>
            <person name="Brym M."/>
            <person name="Khazi F."/>
            <person name="Huang T."/>
            <person name="Chambers A.H."/>
        </authorList>
    </citation>
    <scope>NUCLEOTIDE SEQUENCE [LARGE SCALE GENOMIC DNA]</scope>
    <source>
        <tissue evidence="2">Leaf</tissue>
    </source>
</reference>
<name>A0A835RCL9_VANPL</name>
<dbReference type="OrthoDB" id="551431at2759"/>
<gene>
    <name evidence="2" type="ORF">HPP92_006759</name>
</gene>
<comment type="caution">
    <text evidence="2">The sequence shown here is derived from an EMBL/GenBank/DDBJ whole genome shotgun (WGS) entry which is preliminary data.</text>
</comment>
<feature type="transmembrane region" description="Helical" evidence="1">
    <location>
        <begin position="22"/>
        <end position="44"/>
    </location>
</feature>
<dbReference type="AlphaFoldDB" id="A0A835RCL9"/>
<sequence>MRDFEPAGEVNGLCGMTMEDEAVAAAAATVAAAFSLLAPAMVGWTELWTFLRRKTQVKMQYKMVQMPTRKPTEPTMAKMSHPLLVFLDAVGGDWVTGGDDVGDWRGGEMQDAQMTPELEQRDSESGKMPHLQELWSGTQIPGRILGRAMVLTIGVLLFAFQQRTVKLEMVIPQVRSPPATMDSNMMPSAGEYP</sequence>
<keyword evidence="3" id="KW-1185">Reference proteome</keyword>
<organism evidence="2 3">
    <name type="scientific">Vanilla planifolia</name>
    <name type="common">Vanilla</name>
    <dbReference type="NCBI Taxonomy" id="51239"/>
    <lineage>
        <taxon>Eukaryota</taxon>
        <taxon>Viridiplantae</taxon>
        <taxon>Streptophyta</taxon>
        <taxon>Embryophyta</taxon>
        <taxon>Tracheophyta</taxon>
        <taxon>Spermatophyta</taxon>
        <taxon>Magnoliopsida</taxon>
        <taxon>Liliopsida</taxon>
        <taxon>Asparagales</taxon>
        <taxon>Orchidaceae</taxon>
        <taxon>Vanilloideae</taxon>
        <taxon>Vanilleae</taxon>
        <taxon>Vanilla</taxon>
    </lineage>
</organism>
<dbReference type="EMBL" id="JADCNL010000003">
    <property type="protein sequence ID" value="KAG0487948.1"/>
    <property type="molecule type" value="Genomic_DNA"/>
</dbReference>
<evidence type="ECO:0000313" key="3">
    <source>
        <dbReference type="Proteomes" id="UP000636800"/>
    </source>
</evidence>
<accession>A0A835RCL9</accession>
<proteinExistence type="predicted"/>
<protein>
    <submittedName>
        <fullName evidence="2">Uncharacterized protein</fullName>
    </submittedName>
</protein>
<evidence type="ECO:0000256" key="1">
    <source>
        <dbReference type="SAM" id="Phobius"/>
    </source>
</evidence>
<dbReference type="Proteomes" id="UP000636800">
    <property type="component" value="Chromosome 3"/>
</dbReference>
<keyword evidence="1" id="KW-0472">Membrane</keyword>
<evidence type="ECO:0000313" key="2">
    <source>
        <dbReference type="EMBL" id="KAG0487948.1"/>
    </source>
</evidence>
<keyword evidence="1" id="KW-0812">Transmembrane</keyword>